<accession>A0AAW9QJP1</accession>
<organism evidence="2 3">
    <name type="scientific">Aquincola agrisoli</name>
    <dbReference type="NCBI Taxonomy" id="3119538"/>
    <lineage>
        <taxon>Bacteria</taxon>
        <taxon>Pseudomonadati</taxon>
        <taxon>Pseudomonadota</taxon>
        <taxon>Betaproteobacteria</taxon>
        <taxon>Burkholderiales</taxon>
        <taxon>Sphaerotilaceae</taxon>
        <taxon>Aquincola</taxon>
    </lineage>
</organism>
<dbReference type="AlphaFoldDB" id="A0AAW9QJP1"/>
<evidence type="ECO:0000259" key="1">
    <source>
        <dbReference type="Pfam" id="PF24316"/>
    </source>
</evidence>
<evidence type="ECO:0000313" key="3">
    <source>
        <dbReference type="Proteomes" id="UP001336250"/>
    </source>
</evidence>
<dbReference type="Proteomes" id="UP001336250">
    <property type="component" value="Unassembled WGS sequence"/>
</dbReference>
<name>A0AAW9QJP1_9BURK</name>
<keyword evidence="3" id="KW-1185">Reference proteome</keyword>
<dbReference type="Pfam" id="PF24316">
    <property type="entry name" value="Tli3"/>
    <property type="match status" value="1"/>
</dbReference>
<dbReference type="InterPro" id="IPR057562">
    <property type="entry name" value="Tli3-like_dom"/>
</dbReference>
<dbReference type="RefSeq" id="WP_332293238.1">
    <property type="nucleotide sequence ID" value="NZ_JAZIBG010000058.1"/>
</dbReference>
<sequence>MPADEAPRDRATPARRRGVAFAFMATLLQGCAMLGHGELQNLPDWDTHPRAPKQVVYRFDEHRYIENDPAGGFVSPCQGELYYVDKTLGIRTYFSVNTQGNPGGRFKVDSPYVVVRSDKILKISFDQGRTFAVLASVGYGGDTVVINTRVYVLNSWLWYVYDFEPLSKRVTPTPGLTYDFVQTVRNMSISPEAAKAIATAKLMEPGPGSAEFICRGDLPWRPSVKREREMQQPGGQR</sequence>
<feature type="domain" description="Tli3-like" evidence="1">
    <location>
        <begin position="51"/>
        <end position="131"/>
    </location>
</feature>
<comment type="caution">
    <text evidence="2">The sequence shown here is derived from an EMBL/GenBank/DDBJ whole genome shotgun (WGS) entry which is preliminary data.</text>
</comment>
<gene>
    <name evidence="2" type="ORF">V4F39_26435</name>
</gene>
<evidence type="ECO:0000313" key="2">
    <source>
        <dbReference type="EMBL" id="MEF7617475.1"/>
    </source>
</evidence>
<reference evidence="2 3" key="1">
    <citation type="submission" date="2024-02" db="EMBL/GenBank/DDBJ databases">
        <title>Genome sequence of Aquincola sp. MAHUQ-54.</title>
        <authorList>
            <person name="Huq M.A."/>
        </authorList>
    </citation>
    <scope>NUCLEOTIDE SEQUENCE [LARGE SCALE GENOMIC DNA]</scope>
    <source>
        <strain evidence="2 3">MAHUQ-54</strain>
    </source>
</reference>
<proteinExistence type="predicted"/>
<protein>
    <recommendedName>
        <fullName evidence="1">Tli3-like domain-containing protein</fullName>
    </recommendedName>
</protein>
<dbReference type="EMBL" id="JAZIBG010000058">
    <property type="protein sequence ID" value="MEF7617475.1"/>
    <property type="molecule type" value="Genomic_DNA"/>
</dbReference>